<name>A0AB39XQS9_9BRAD</name>
<dbReference type="Pfam" id="PF01381">
    <property type="entry name" value="HTH_3"/>
    <property type="match status" value="1"/>
</dbReference>
<gene>
    <name evidence="2" type="ORF">AB8Z38_13575</name>
</gene>
<dbReference type="EMBL" id="CP165734">
    <property type="protein sequence ID" value="XDV60285.1"/>
    <property type="molecule type" value="Genomic_DNA"/>
</dbReference>
<accession>A0AB39XQS9</accession>
<feature type="domain" description="HTH cro/C1-type" evidence="1">
    <location>
        <begin position="7"/>
        <end position="37"/>
    </location>
</feature>
<proteinExistence type="predicted"/>
<sequence>MVNIQQIRAARAWLGLSQEELADRAGVARRTVIRLENTDEPRSERIMEKLRAVFEELGIEFLFEGRHGVGLRHRDFNRRSTDPD</sequence>
<dbReference type="InterPro" id="IPR010982">
    <property type="entry name" value="Lambda_DNA-bd_dom_sf"/>
</dbReference>
<organism evidence="2">
    <name type="scientific">Bradyrhizobium sp. LLZ17</name>
    <dbReference type="NCBI Taxonomy" id="3239388"/>
    <lineage>
        <taxon>Bacteria</taxon>
        <taxon>Pseudomonadati</taxon>
        <taxon>Pseudomonadota</taxon>
        <taxon>Alphaproteobacteria</taxon>
        <taxon>Hyphomicrobiales</taxon>
        <taxon>Nitrobacteraceae</taxon>
        <taxon>Bradyrhizobium</taxon>
    </lineage>
</organism>
<evidence type="ECO:0000259" key="1">
    <source>
        <dbReference type="PROSITE" id="PS50943"/>
    </source>
</evidence>
<dbReference type="PROSITE" id="PS50943">
    <property type="entry name" value="HTH_CROC1"/>
    <property type="match status" value="1"/>
</dbReference>
<dbReference type="SMART" id="SM00530">
    <property type="entry name" value="HTH_XRE"/>
    <property type="match status" value="1"/>
</dbReference>
<protein>
    <submittedName>
        <fullName evidence="2">Helix-turn-helix transcriptional regulator</fullName>
    </submittedName>
</protein>
<dbReference type="GO" id="GO:0003677">
    <property type="term" value="F:DNA binding"/>
    <property type="evidence" value="ECO:0007669"/>
    <property type="project" value="InterPro"/>
</dbReference>
<dbReference type="AlphaFoldDB" id="A0AB39XQS9"/>
<evidence type="ECO:0000313" key="2">
    <source>
        <dbReference type="EMBL" id="XDV60285.1"/>
    </source>
</evidence>
<dbReference type="SUPFAM" id="SSF47413">
    <property type="entry name" value="lambda repressor-like DNA-binding domains"/>
    <property type="match status" value="1"/>
</dbReference>
<dbReference type="Gene3D" id="1.10.260.40">
    <property type="entry name" value="lambda repressor-like DNA-binding domains"/>
    <property type="match status" value="1"/>
</dbReference>
<dbReference type="RefSeq" id="WP_369725649.1">
    <property type="nucleotide sequence ID" value="NZ_CP165734.1"/>
</dbReference>
<dbReference type="InterPro" id="IPR001387">
    <property type="entry name" value="Cro/C1-type_HTH"/>
</dbReference>
<dbReference type="CDD" id="cd00093">
    <property type="entry name" value="HTH_XRE"/>
    <property type="match status" value="1"/>
</dbReference>
<reference evidence="2" key="1">
    <citation type="submission" date="2024-08" db="EMBL/GenBank/DDBJ databases">
        <authorList>
            <person name="Chaddad Z."/>
            <person name="Lamrabet M."/>
            <person name="Bouhnik O."/>
            <person name="Alami S."/>
            <person name="Wipf D."/>
            <person name="Courty P.E."/>
            <person name="Missbah El Idrissi M."/>
        </authorList>
    </citation>
    <scope>NUCLEOTIDE SEQUENCE</scope>
    <source>
        <strain evidence="2">LLZ17</strain>
    </source>
</reference>